<evidence type="ECO:0000256" key="5">
    <source>
        <dbReference type="SAM" id="MobiDB-lite"/>
    </source>
</evidence>
<evidence type="ECO:0000259" key="7">
    <source>
        <dbReference type="Pfam" id="PF00520"/>
    </source>
</evidence>
<sequence length="158" mass="17533">MVRRTPASVEGWSLAESSRPQGGGWPRQVAMSTTNTPDTTGVGGNCDTLPQCVLIFATYGLPTTGGITEKLLKPSFLYEGDDAESYWRLTYDLLFFVVFNVLLLNLVFGVILDTFATLRQERQAVSTFLNTRCFVCGRDHVATCDMHHHVKSAHNTWA</sequence>
<feature type="compositionally biased region" description="Polar residues" evidence="5">
    <location>
        <begin position="30"/>
        <end position="39"/>
    </location>
</feature>
<organism evidence="8">
    <name type="scientific">Neobodo designis</name>
    <name type="common">Flagellated protozoan</name>
    <name type="synonym">Bodo designis</name>
    <dbReference type="NCBI Taxonomy" id="312471"/>
    <lineage>
        <taxon>Eukaryota</taxon>
        <taxon>Discoba</taxon>
        <taxon>Euglenozoa</taxon>
        <taxon>Kinetoplastea</taxon>
        <taxon>Metakinetoplastina</taxon>
        <taxon>Neobodonida</taxon>
        <taxon>Neobodo</taxon>
    </lineage>
</organism>
<dbReference type="PANTHER" id="PTHR13715">
    <property type="entry name" value="RYANODINE RECEPTOR AND IP3 RECEPTOR"/>
    <property type="match status" value="1"/>
</dbReference>
<dbReference type="Pfam" id="PF00520">
    <property type="entry name" value="Ion_trans"/>
    <property type="match status" value="1"/>
</dbReference>
<dbReference type="GO" id="GO:0016020">
    <property type="term" value="C:membrane"/>
    <property type="evidence" value="ECO:0007669"/>
    <property type="project" value="UniProtKB-SubCell"/>
</dbReference>
<feature type="domain" description="Ion transport" evidence="7">
    <location>
        <begin position="45"/>
        <end position="122"/>
    </location>
</feature>
<proteinExistence type="predicted"/>
<dbReference type="GO" id="GO:0005216">
    <property type="term" value="F:monoatomic ion channel activity"/>
    <property type="evidence" value="ECO:0007669"/>
    <property type="project" value="InterPro"/>
</dbReference>
<keyword evidence="4 6" id="KW-0472">Membrane</keyword>
<dbReference type="EMBL" id="HBGF01051563">
    <property type="protein sequence ID" value="CAD9154233.1"/>
    <property type="molecule type" value="Transcribed_RNA"/>
</dbReference>
<dbReference type="GO" id="GO:0006816">
    <property type="term" value="P:calcium ion transport"/>
    <property type="evidence" value="ECO:0007669"/>
    <property type="project" value="InterPro"/>
</dbReference>
<keyword evidence="2 6" id="KW-0812">Transmembrane</keyword>
<dbReference type="InterPro" id="IPR005821">
    <property type="entry name" value="Ion_trans_dom"/>
</dbReference>
<evidence type="ECO:0000256" key="3">
    <source>
        <dbReference type="ARBA" id="ARBA00022989"/>
    </source>
</evidence>
<evidence type="ECO:0000256" key="2">
    <source>
        <dbReference type="ARBA" id="ARBA00022692"/>
    </source>
</evidence>
<evidence type="ECO:0000256" key="1">
    <source>
        <dbReference type="ARBA" id="ARBA00004141"/>
    </source>
</evidence>
<dbReference type="AlphaFoldDB" id="A0A7S1R1M0"/>
<gene>
    <name evidence="8" type="ORF">NDES1114_LOCUS34519</name>
</gene>
<evidence type="ECO:0000313" key="8">
    <source>
        <dbReference type="EMBL" id="CAD9154233.1"/>
    </source>
</evidence>
<dbReference type="InterPro" id="IPR015925">
    <property type="entry name" value="Ryanodine_IP3_receptor"/>
</dbReference>
<evidence type="ECO:0000256" key="4">
    <source>
        <dbReference type="ARBA" id="ARBA00023136"/>
    </source>
</evidence>
<evidence type="ECO:0000256" key="6">
    <source>
        <dbReference type="SAM" id="Phobius"/>
    </source>
</evidence>
<keyword evidence="3 6" id="KW-1133">Transmembrane helix</keyword>
<reference evidence="8" key="1">
    <citation type="submission" date="2021-01" db="EMBL/GenBank/DDBJ databases">
        <authorList>
            <person name="Corre E."/>
            <person name="Pelletier E."/>
            <person name="Niang G."/>
            <person name="Scheremetjew M."/>
            <person name="Finn R."/>
            <person name="Kale V."/>
            <person name="Holt S."/>
            <person name="Cochrane G."/>
            <person name="Meng A."/>
            <person name="Brown T."/>
            <person name="Cohen L."/>
        </authorList>
    </citation>
    <scope>NUCLEOTIDE SEQUENCE</scope>
    <source>
        <strain evidence="8">CCAP 1951/1</strain>
    </source>
</reference>
<feature type="region of interest" description="Disordered" evidence="5">
    <location>
        <begin position="1"/>
        <end position="41"/>
    </location>
</feature>
<dbReference type="PANTHER" id="PTHR13715:SF99">
    <property type="entry name" value="INOSITOL 1,4,5-TRISPHOSPHATE RECEPTOR-LIKE PROTEIN A"/>
    <property type="match status" value="1"/>
</dbReference>
<comment type="subcellular location">
    <subcellularLocation>
        <location evidence="1">Membrane</location>
        <topology evidence="1">Multi-pass membrane protein</topology>
    </subcellularLocation>
</comment>
<protein>
    <recommendedName>
        <fullName evidence="7">Ion transport domain-containing protein</fullName>
    </recommendedName>
</protein>
<dbReference type="Gene3D" id="1.10.287.70">
    <property type="match status" value="1"/>
</dbReference>
<accession>A0A7S1R1M0</accession>
<feature type="transmembrane region" description="Helical" evidence="6">
    <location>
        <begin position="93"/>
        <end position="112"/>
    </location>
</feature>
<name>A0A7S1R1M0_NEODS</name>